<dbReference type="Pfam" id="PF00551">
    <property type="entry name" value="Formyl_trans_N"/>
    <property type="match status" value="1"/>
</dbReference>
<dbReference type="Gene3D" id="3.40.50.170">
    <property type="entry name" value="Formyl transferase, N-terminal domain"/>
    <property type="match status" value="1"/>
</dbReference>
<name>A0A1I0NQ23_9BACT</name>
<evidence type="ECO:0000259" key="1">
    <source>
        <dbReference type="Pfam" id="PF00551"/>
    </source>
</evidence>
<feature type="domain" description="Methionyl-tRNA formyltransferase-like C-terminal" evidence="2">
    <location>
        <begin position="161"/>
        <end position="218"/>
    </location>
</feature>
<organism evidence="3 4">
    <name type="scientific">Chitinophaga arvensicola</name>
    <dbReference type="NCBI Taxonomy" id="29529"/>
    <lineage>
        <taxon>Bacteria</taxon>
        <taxon>Pseudomonadati</taxon>
        <taxon>Bacteroidota</taxon>
        <taxon>Chitinophagia</taxon>
        <taxon>Chitinophagales</taxon>
        <taxon>Chitinophagaceae</taxon>
        <taxon>Chitinophaga</taxon>
    </lineage>
</organism>
<sequence>MIIVANSNPVHKWLEEKSKMELDAIIISSKEELVFKNLETLSPEFIFFPHWSSIIPSDIYDHFNCVVFHMTDLPYGRGGSPLQNLIVRGKTKTMISALKVEKGIDTGDIYLKKELSLAGTAEEIFMRAGKVIYEMMKEILETRPALKKQQGEPLLFKRRTPAESNLKEVNTLENAYDFIRMLDAEGYPHAFIENEYFRFEFTRASLKSESIIADVRIIKK</sequence>
<dbReference type="GO" id="GO:0016740">
    <property type="term" value="F:transferase activity"/>
    <property type="evidence" value="ECO:0007669"/>
    <property type="project" value="UniProtKB-KW"/>
</dbReference>
<evidence type="ECO:0000313" key="4">
    <source>
        <dbReference type="Proteomes" id="UP000199310"/>
    </source>
</evidence>
<dbReference type="Pfam" id="PF21553">
    <property type="entry name" value="Formyl_trans_C_2"/>
    <property type="match status" value="1"/>
</dbReference>
<dbReference type="SUPFAM" id="SSF50486">
    <property type="entry name" value="FMT C-terminal domain-like"/>
    <property type="match status" value="1"/>
</dbReference>
<accession>A0A1I0NQ23</accession>
<evidence type="ECO:0000259" key="2">
    <source>
        <dbReference type="Pfam" id="PF21553"/>
    </source>
</evidence>
<dbReference type="RefSeq" id="WP_089889609.1">
    <property type="nucleotide sequence ID" value="NZ_FOJG01000001.1"/>
</dbReference>
<dbReference type="EMBL" id="FOJG01000001">
    <property type="protein sequence ID" value="SEW03407.1"/>
    <property type="molecule type" value="Genomic_DNA"/>
</dbReference>
<dbReference type="CDD" id="cd08821">
    <property type="entry name" value="FMT_core_like_1"/>
    <property type="match status" value="1"/>
</dbReference>
<dbReference type="Proteomes" id="UP000199310">
    <property type="component" value="Unassembled WGS sequence"/>
</dbReference>
<dbReference type="InterPro" id="IPR049355">
    <property type="entry name" value="Formyl_trans-like_C"/>
</dbReference>
<keyword evidence="4" id="KW-1185">Reference proteome</keyword>
<dbReference type="Gene3D" id="3.10.25.20">
    <property type="match status" value="1"/>
</dbReference>
<proteinExistence type="predicted"/>
<dbReference type="OrthoDB" id="9802815at2"/>
<dbReference type="AlphaFoldDB" id="A0A1I0NQ23"/>
<gene>
    <name evidence="3" type="ORF">SAMN04488122_0301</name>
</gene>
<reference evidence="4" key="1">
    <citation type="submission" date="2016-10" db="EMBL/GenBank/DDBJ databases">
        <authorList>
            <person name="Varghese N."/>
            <person name="Submissions S."/>
        </authorList>
    </citation>
    <scope>NUCLEOTIDE SEQUENCE [LARGE SCALE GENOMIC DNA]</scope>
    <source>
        <strain evidence="4">DSM 3695</strain>
    </source>
</reference>
<dbReference type="STRING" id="29529.SAMN04488122_0301"/>
<evidence type="ECO:0000313" key="3">
    <source>
        <dbReference type="EMBL" id="SEW03407.1"/>
    </source>
</evidence>
<feature type="domain" description="Formyl transferase N-terminal" evidence="1">
    <location>
        <begin position="30"/>
        <end position="117"/>
    </location>
</feature>
<dbReference type="InterPro" id="IPR036477">
    <property type="entry name" value="Formyl_transf_N_sf"/>
</dbReference>
<dbReference type="InterPro" id="IPR002376">
    <property type="entry name" value="Formyl_transf_N"/>
</dbReference>
<dbReference type="InterPro" id="IPR011034">
    <property type="entry name" value="Formyl_transferase-like_C_sf"/>
</dbReference>
<keyword evidence="3" id="KW-0808">Transferase</keyword>
<protein>
    <submittedName>
        <fullName evidence="3">Methionyl-tRNA formyltransferase</fullName>
    </submittedName>
</protein>
<dbReference type="SUPFAM" id="SSF53328">
    <property type="entry name" value="Formyltransferase"/>
    <property type="match status" value="1"/>
</dbReference>